<comment type="catalytic activity">
    <reaction evidence="1 7">
        <text>an S-(2-hydroxyacyl)glutathione + H2O = a 2-hydroxy carboxylate + glutathione + H(+)</text>
        <dbReference type="Rhea" id="RHEA:21864"/>
        <dbReference type="ChEBI" id="CHEBI:15377"/>
        <dbReference type="ChEBI" id="CHEBI:15378"/>
        <dbReference type="ChEBI" id="CHEBI:57925"/>
        <dbReference type="ChEBI" id="CHEBI:58896"/>
        <dbReference type="ChEBI" id="CHEBI:71261"/>
        <dbReference type="EC" id="3.1.2.6"/>
    </reaction>
</comment>
<dbReference type="HAMAP" id="MF_01374">
    <property type="entry name" value="Glyoxalase_2"/>
    <property type="match status" value="1"/>
</dbReference>
<evidence type="ECO:0000256" key="5">
    <source>
        <dbReference type="ARBA" id="ARBA00022801"/>
    </source>
</evidence>
<dbReference type="InterPro" id="IPR036866">
    <property type="entry name" value="RibonucZ/Hydroxyglut_hydro"/>
</dbReference>
<keyword evidence="4 7" id="KW-0479">Metal-binding</keyword>
<feature type="binding site" evidence="7">
    <location>
        <position position="127"/>
    </location>
    <ligand>
        <name>Zn(2+)</name>
        <dbReference type="ChEBI" id="CHEBI:29105"/>
        <label>2</label>
    </ligand>
</feature>
<dbReference type="SMART" id="SM00849">
    <property type="entry name" value="Lactamase_B"/>
    <property type="match status" value="1"/>
</dbReference>
<sequence length="251" mass="28400">MNLISIPALQDNYIWLLSNKENHCVIIDPGEAEPVLKALQEYQLSPEAILLTHHHQDHVGGVGQLVEKYTNLPVFGPAETAKSGATTIINAEKTIKLLNSEFSVFDVPGHTIGHIAYYHHPFLFCGDTLFSAGCGRIFEGTPNQMFESIQKISKFPDDTLICCAHEYTLSNLEFAHTIWPEEPTIEAYLYKISQIRKKSQSSLPTTLGLERKINLFLRCHEIDLKRKISSEPESIENWEAFALLRSKKDCF</sequence>
<comment type="pathway">
    <text evidence="2 7">Secondary metabolite metabolism; methylglyoxal degradation; (R)-lactate from methylglyoxal: step 2/2.</text>
</comment>
<dbReference type="GO" id="GO:0046872">
    <property type="term" value="F:metal ion binding"/>
    <property type="evidence" value="ECO:0007669"/>
    <property type="project" value="UniProtKB-KW"/>
</dbReference>
<feature type="domain" description="Metallo-beta-lactamase" evidence="8">
    <location>
        <begin position="11"/>
        <end position="165"/>
    </location>
</feature>
<evidence type="ECO:0000256" key="3">
    <source>
        <dbReference type="ARBA" id="ARBA00006759"/>
    </source>
</evidence>
<evidence type="ECO:0000256" key="4">
    <source>
        <dbReference type="ARBA" id="ARBA00022723"/>
    </source>
</evidence>
<dbReference type="AlphaFoldDB" id="A0A2U1TIN3"/>
<proteinExistence type="inferred from homology"/>
<dbReference type="PANTHER" id="PTHR43705">
    <property type="entry name" value="HYDROXYACYLGLUTATHIONE HYDROLASE"/>
    <property type="match status" value="1"/>
</dbReference>
<dbReference type="Pfam" id="PF00753">
    <property type="entry name" value="Lactamase_B"/>
    <property type="match status" value="1"/>
</dbReference>
<dbReference type="Proteomes" id="UP000245138">
    <property type="component" value="Unassembled WGS sequence"/>
</dbReference>
<dbReference type="UniPathway" id="UPA00619">
    <property type="reaction ID" value="UER00676"/>
</dbReference>
<dbReference type="InterPro" id="IPR017782">
    <property type="entry name" value="Hydroxyacylglutathione_Hdrlase"/>
</dbReference>
<gene>
    <name evidence="7 9" type="primary">gloB</name>
    <name evidence="9" type="ORF">B4923_20410</name>
</gene>
<dbReference type="Pfam" id="PF16123">
    <property type="entry name" value="HAGH_C"/>
    <property type="match status" value="1"/>
</dbReference>
<feature type="binding site" evidence="7">
    <location>
        <position position="53"/>
    </location>
    <ligand>
        <name>Zn(2+)</name>
        <dbReference type="ChEBI" id="CHEBI:29105"/>
        <label>1</label>
    </ligand>
</feature>
<evidence type="ECO:0000313" key="10">
    <source>
        <dbReference type="Proteomes" id="UP000245138"/>
    </source>
</evidence>
<dbReference type="CDD" id="cd07723">
    <property type="entry name" value="hydroxyacylglutathione_hydrolase_MBL-fold"/>
    <property type="match status" value="1"/>
</dbReference>
<evidence type="ECO:0000313" key="9">
    <source>
        <dbReference type="EMBL" id="PWC09274.1"/>
    </source>
</evidence>
<dbReference type="GO" id="GO:0019243">
    <property type="term" value="P:methylglyoxal catabolic process to D-lactate via S-lactoyl-glutathione"/>
    <property type="evidence" value="ECO:0007669"/>
    <property type="project" value="UniProtKB-UniRule"/>
</dbReference>
<keyword evidence="10" id="KW-1185">Reference proteome</keyword>
<dbReference type="SUPFAM" id="SSF56281">
    <property type="entry name" value="Metallo-hydrolase/oxidoreductase"/>
    <property type="match status" value="1"/>
</dbReference>
<evidence type="ECO:0000256" key="7">
    <source>
        <dbReference type="HAMAP-Rule" id="MF_01374"/>
    </source>
</evidence>
<evidence type="ECO:0000256" key="1">
    <source>
        <dbReference type="ARBA" id="ARBA00001623"/>
    </source>
</evidence>
<dbReference type="PANTHER" id="PTHR43705:SF1">
    <property type="entry name" value="HYDROXYACYLGLUTATHIONE HYDROLASE GLOB"/>
    <property type="match status" value="1"/>
</dbReference>
<feature type="binding site" evidence="7">
    <location>
        <position position="58"/>
    </location>
    <ligand>
        <name>Zn(2+)</name>
        <dbReference type="ChEBI" id="CHEBI:29105"/>
        <label>2</label>
    </ligand>
</feature>
<evidence type="ECO:0000259" key="8">
    <source>
        <dbReference type="SMART" id="SM00849"/>
    </source>
</evidence>
<feature type="binding site" evidence="7">
    <location>
        <position position="165"/>
    </location>
    <ligand>
        <name>Zn(2+)</name>
        <dbReference type="ChEBI" id="CHEBI:29105"/>
        <label>2</label>
    </ligand>
</feature>
<feature type="binding site" evidence="7">
    <location>
        <position position="110"/>
    </location>
    <ligand>
        <name>Zn(2+)</name>
        <dbReference type="ChEBI" id="CHEBI:29105"/>
        <label>1</label>
    </ligand>
</feature>
<dbReference type="OrthoDB" id="9802248at2"/>
<feature type="binding site" evidence="7">
    <location>
        <position position="55"/>
    </location>
    <ligand>
        <name>Zn(2+)</name>
        <dbReference type="ChEBI" id="CHEBI:29105"/>
        <label>1</label>
    </ligand>
</feature>
<dbReference type="InterPro" id="IPR001279">
    <property type="entry name" value="Metallo-B-lactamas"/>
</dbReference>
<comment type="cofactor">
    <cofactor evidence="7">
        <name>Zn(2+)</name>
        <dbReference type="ChEBI" id="CHEBI:29105"/>
    </cofactor>
    <text evidence="7">Binds 2 Zn(2+) ions per subunit.</text>
</comment>
<dbReference type="EMBL" id="QDKJ01000029">
    <property type="protein sequence ID" value="PWC09274.1"/>
    <property type="molecule type" value="Genomic_DNA"/>
</dbReference>
<comment type="similarity">
    <text evidence="3 7">Belongs to the metallo-beta-lactamase superfamily. Glyoxalase II family.</text>
</comment>
<comment type="function">
    <text evidence="7">Thiolesterase that catalyzes the hydrolysis of S-D-lactoyl-glutathione to form glutathione and D-lactic acid.</text>
</comment>
<keyword evidence="6 7" id="KW-0862">Zinc</keyword>
<dbReference type="NCBIfam" id="TIGR03413">
    <property type="entry name" value="GSH_gloB"/>
    <property type="match status" value="1"/>
</dbReference>
<name>A0A2U1TIN3_9GAMM</name>
<dbReference type="GO" id="GO:0004416">
    <property type="term" value="F:hydroxyacylglutathione hydrolase activity"/>
    <property type="evidence" value="ECO:0007669"/>
    <property type="project" value="UniProtKB-UniRule"/>
</dbReference>
<feature type="binding site" evidence="7">
    <location>
        <position position="57"/>
    </location>
    <ligand>
        <name>Zn(2+)</name>
        <dbReference type="ChEBI" id="CHEBI:29105"/>
        <label>2</label>
    </ligand>
</feature>
<protein>
    <recommendedName>
        <fullName evidence="7">Hydroxyacylglutathione hydrolase</fullName>
        <ecNumber evidence="7">3.1.2.6</ecNumber>
    </recommendedName>
    <alternativeName>
        <fullName evidence="7">Glyoxalase II</fullName>
        <shortName evidence="7">Glx II</shortName>
    </alternativeName>
</protein>
<organism evidence="9 10">
    <name type="scientific">Brenneria roseae subsp. americana</name>
    <dbReference type="NCBI Taxonomy" id="1508507"/>
    <lineage>
        <taxon>Bacteria</taxon>
        <taxon>Pseudomonadati</taxon>
        <taxon>Pseudomonadota</taxon>
        <taxon>Gammaproteobacteria</taxon>
        <taxon>Enterobacterales</taxon>
        <taxon>Pectobacteriaceae</taxon>
        <taxon>Brenneria</taxon>
    </lineage>
</organism>
<dbReference type="InterPro" id="IPR035680">
    <property type="entry name" value="Clx_II_MBL"/>
</dbReference>
<feature type="binding site" evidence="7">
    <location>
        <position position="127"/>
    </location>
    <ligand>
        <name>Zn(2+)</name>
        <dbReference type="ChEBI" id="CHEBI:29105"/>
        <label>1</label>
    </ligand>
</feature>
<dbReference type="EC" id="3.1.2.6" evidence="7"/>
<reference evidence="9 10" key="1">
    <citation type="submission" date="2018-04" db="EMBL/GenBank/DDBJ databases">
        <title>Brenneria corticis sp.nov.</title>
        <authorList>
            <person name="Li Y."/>
        </authorList>
    </citation>
    <scope>NUCLEOTIDE SEQUENCE [LARGE SCALE GENOMIC DNA]</scope>
    <source>
        <strain evidence="9 10">LMG 27715</strain>
    </source>
</reference>
<evidence type="ECO:0000256" key="6">
    <source>
        <dbReference type="ARBA" id="ARBA00022833"/>
    </source>
</evidence>
<dbReference type="InterPro" id="IPR050110">
    <property type="entry name" value="Glyoxalase_II_hydrolase"/>
</dbReference>
<evidence type="ECO:0000256" key="2">
    <source>
        <dbReference type="ARBA" id="ARBA00004963"/>
    </source>
</evidence>
<keyword evidence="5 7" id="KW-0378">Hydrolase</keyword>
<dbReference type="InterPro" id="IPR032282">
    <property type="entry name" value="HAGH_C"/>
</dbReference>
<comment type="caution">
    <text evidence="9">The sequence shown here is derived from an EMBL/GenBank/DDBJ whole genome shotgun (WGS) entry which is preliminary data.</text>
</comment>
<dbReference type="PIRSF" id="PIRSF005457">
    <property type="entry name" value="Glx"/>
    <property type="match status" value="1"/>
</dbReference>
<dbReference type="Gene3D" id="3.60.15.10">
    <property type="entry name" value="Ribonuclease Z/Hydroxyacylglutathione hydrolase-like"/>
    <property type="match status" value="1"/>
</dbReference>
<dbReference type="RefSeq" id="WP_109491526.1">
    <property type="nucleotide sequence ID" value="NZ_QDKJ01000029.1"/>
</dbReference>
<comment type="subunit">
    <text evidence="7">Monomer.</text>
</comment>
<accession>A0A2U1TIN3</accession>